<keyword evidence="1" id="KW-0472">Membrane</keyword>
<name>A0ABN3VFS7_9PSEU</name>
<evidence type="ECO:0000313" key="3">
    <source>
        <dbReference type="Proteomes" id="UP001500979"/>
    </source>
</evidence>
<evidence type="ECO:0000256" key="1">
    <source>
        <dbReference type="SAM" id="Phobius"/>
    </source>
</evidence>
<organism evidence="2 3">
    <name type="scientific">Saccharopolyspora taberi</name>
    <dbReference type="NCBI Taxonomy" id="60895"/>
    <lineage>
        <taxon>Bacteria</taxon>
        <taxon>Bacillati</taxon>
        <taxon>Actinomycetota</taxon>
        <taxon>Actinomycetes</taxon>
        <taxon>Pseudonocardiales</taxon>
        <taxon>Pseudonocardiaceae</taxon>
        <taxon>Saccharopolyspora</taxon>
    </lineage>
</organism>
<comment type="caution">
    <text evidence="2">The sequence shown here is derived from an EMBL/GenBank/DDBJ whole genome shotgun (WGS) entry which is preliminary data.</text>
</comment>
<keyword evidence="1" id="KW-1133">Transmembrane helix</keyword>
<gene>
    <name evidence="2" type="ORF">GCM10010470_39900</name>
</gene>
<dbReference type="Pfam" id="PF14333">
    <property type="entry name" value="DUF4389"/>
    <property type="match status" value="2"/>
</dbReference>
<keyword evidence="1" id="KW-0812">Transmembrane</keyword>
<feature type="transmembrane region" description="Helical" evidence="1">
    <location>
        <begin position="32"/>
        <end position="60"/>
    </location>
</feature>
<evidence type="ECO:0008006" key="4">
    <source>
        <dbReference type="Google" id="ProtNLM"/>
    </source>
</evidence>
<feature type="transmembrane region" description="Helical" evidence="1">
    <location>
        <begin position="121"/>
        <end position="151"/>
    </location>
</feature>
<dbReference type="InterPro" id="IPR025498">
    <property type="entry name" value="DUF4389"/>
</dbReference>
<feature type="transmembrane region" description="Helical" evidence="1">
    <location>
        <begin position="66"/>
        <end position="82"/>
    </location>
</feature>
<accession>A0ABN3VFS7</accession>
<sequence>MSQPSEGRTSFLPEIQIEGPGEQRRWTVLVRLILLIPHAIVVYFVGIAAAVVAVLGWFAALFTGRLPGWIADFLVLYVGYQARVNAYYSLLTDQFPPFLVTRLGYPVRTDIRPGRLHWAAVLFRIILVIPAAVVSAVVTEGWAVVSFFLWLSVLIAGRVPRPVFGASAAVVRYAFRVQAYFYLLTADYPKRLFGDGGSAEQGTRPLTLSRGARVLLIVIIVLGVLALLGAITAKAYYQPDFEHYDYDWT</sequence>
<feature type="transmembrane region" description="Helical" evidence="1">
    <location>
        <begin position="214"/>
        <end position="237"/>
    </location>
</feature>
<proteinExistence type="predicted"/>
<dbReference type="EMBL" id="BAAAUX010000016">
    <property type="protein sequence ID" value="GAA2800831.1"/>
    <property type="molecule type" value="Genomic_DNA"/>
</dbReference>
<evidence type="ECO:0000313" key="2">
    <source>
        <dbReference type="EMBL" id="GAA2800831.1"/>
    </source>
</evidence>
<protein>
    <recommendedName>
        <fullName evidence="4">DUF4389 domain-containing protein</fullName>
    </recommendedName>
</protein>
<reference evidence="2 3" key="1">
    <citation type="journal article" date="2019" name="Int. J. Syst. Evol. Microbiol.">
        <title>The Global Catalogue of Microorganisms (GCM) 10K type strain sequencing project: providing services to taxonomists for standard genome sequencing and annotation.</title>
        <authorList>
            <consortium name="The Broad Institute Genomics Platform"/>
            <consortium name="The Broad Institute Genome Sequencing Center for Infectious Disease"/>
            <person name="Wu L."/>
            <person name="Ma J."/>
        </authorList>
    </citation>
    <scope>NUCLEOTIDE SEQUENCE [LARGE SCALE GENOMIC DNA]</scope>
    <source>
        <strain evidence="2 3">JCM 9383</strain>
    </source>
</reference>
<dbReference type="RefSeq" id="WP_344681857.1">
    <property type="nucleotide sequence ID" value="NZ_BAAAUX010000016.1"/>
</dbReference>
<keyword evidence="3" id="KW-1185">Reference proteome</keyword>
<dbReference type="Proteomes" id="UP001500979">
    <property type="component" value="Unassembled WGS sequence"/>
</dbReference>